<proteinExistence type="predicted"/>
<reference evidence="2 3" key="1">
    <citation type="submission" date="2016-07" db="EMBL/GenBank/DDBJ databases">
        <title>Pervasive Adenine N6-methylation of Active Genes in Fungi.</title>
        <authorList>
            <consortium name="DOE Joint Genome Institute"/>
            <person name="Mondo S.J."/>
            <person name="Dannebaum R.O."/>
            <person name="Kuo R.C."/>
            <person name="Labutti K."/>
            <person name="Haridas S."/>
            <person name="Kuo A."/>
            <person name="Salamov A."/>
            <person name="Ahrendt S.R."/>
            <person name="Lipzen A."/>
            <person name="Sullivan W."/>
            <person name="Andreopoulos W.B."/>
            <person name="Clum A."/>
            <person name="Lindquist E."/>
            <person name="Daum C."/>
            <person name="Ramamoorthy G.K."/>
            <person name="Gryganskyi A."/>
            <person name="Culley D."/>
            <person name="Magnuson J.K."/>
            <person name="James T.Y."/>
            <person name="O'Malley M.A."/>
            <person name="Stajich J.E."/>
            <person name="Spatafora J.W."/>
            <person name="Visel A."/>
            <person name="Grigoriev I.V."/>
        </authorList>
    </citation>
    <scope>NUCLEOTIDE SEQUENCE [LARGE SCALE GENOMIC DNA]</scope>
    <source>
        <strain evidence="2 3">68-887.2</strain>
    </source>
</reference>
<sequence>MGILDWFPCCGPRRKDDESSTLLPPSSSLTAPNRPESIISSSDTGLANGYGSVDRGGVGGGMTEERRRRIEEISRDVGSQMLPIHLPLPRNQPPSPTQPSQTHPSASHPATSTSSTTSSRPSSPSPLRPETSPPGGVLRTPEASEYGEAAKDEDGVVRKTLFLNPPGGSGGRRVSGRGRGRGRGRGKGK</sequence>
<name>A0A1Y2AV68_9TREE</name>
<gene>
    <name evidence="2" type="ORF">BCR39DRAFT_541392</name>
</gene>
<protein>
    <submittedName>
        <fullName evidence="2">Uncharacterized protein</fullName>
    </submittedName>
</protein>
<feature type="region of interest" description="Disordered" evidence="1">
    <location>
        <begin position="1"/>
        <end position="189"/>
    </location>
</feature>
<dbReference type="Proteomes" id="UP000193986">
    <property type="component" value="Unassembled WGS sequence"/>
</dbReference>
<keyword evidence="3" id="KW-1185">Reference proteome</keyword>
<accession>A0A1Y2AV68</accession>
<evidence type="ECO:0000313" key="2">
    <source>
        <dbReference type="EMBL" id="ORY26344.1"/>
    </source>
</evidence>
<dbReference type="AlphaFoldDB" id="A0A1Y2AV68"/>
<feature type="compositionally biased region" description="Low complexity" evidence="1">
    <location>
        <begin position="98"/>
        <end position="122"/>
    </location>
</feature>
<feature type="compositionally biased region" description="Low complexity" evidence="1">
    <location>
        <begin position="20"/>
        <end position="30"/>
    </location>
</feature>
<feature type="compositionally biased region" description="Basic residues" evidence="1">
    <location>
        <begin position="174"/>
        <end position="189"/>
    </location>
</feature>
<evidence type="ECO:0000313" key="3">
    <source>
        <dbReference type="Proteomes" id="UP000193986"/>
    </source>
</evidence>
<feature type="compositionally biased region" description="Basic and acidic residues" evidence="1">
    <location>
        <begin position="63"/>
        <end position="75"/>
    </location>
</feature>
<feature type="compositionally biased region" description="Basic and acidic residues" evidence="1">
    <location>
        <begin position="148"/>
        <end position="157"/>
    </location>
</feature>
<organism evidence="2 3">
    <name type="scientific">Naematelia encephala</name>
    <dbReference type="NCBI Taxonomy" id="71784"/>
    <lineage>
        <taxon>Eukaryota</taxon>
        <taxon>Fungi</taxon>
        <taxon>Dikarya</taxon>
        <taxon>Basidiomycota</taxon>
        <taxon>Agaricomycotina</taxon>
        <taxon>Tremellomycetes</taxon>
        <taxon>Tremellales</taxon>
        <taxon>Naemateliaceae</taxon>
        <taxon>Naematelia</taxon>
    </lineage>
</organism>
<dbReference type="EMBL" id="MCFC01000048">
    <property type="protein sequence ID" value="ORY26344.1"/>
    <property type="molecule type" value="Genomic_DNA"/>
</dbReference>
<dbReference type="InParanoid" id="A0A1Y2AV68"/>
<evidence type="ECO:0000256" key="1">
    <source>
        <dbReference type="SAM" id="MobiDB-lite"/>
    </source>
</evidence>
<comment type="caution">
    <text evidence="2">The sequence shown here is derived from an EMBL/GenBank/DDBJ whole genome shotgun (WGS) entry which is preliminary data.</text>
</comment>